<dbReference type="Gene3D" id="3.60.40.10">
    <property type="entry name" value="PPM-type phosphatase domain"/>
    <property type="match status" value="1"/>
</dbReference>
<reference evidence="2" key="2">
    <citation type="submission" date="2019-07" db="EMBL/GenBank/DDBJ databases">
        <authorList>
            <person name="Seetharam A."/>
            <person name="Woodhouse M."/>
            <person name="Cannon E."/>
        </authorList>
    </citation>
    <scope>NUCLEOTIDE SEQUENCE [LARGE SCALE GENOMIC DNA]</scope>
    <source>
        <strain evidence="2">cv. B73</strain>
    </source>
</reference>
<evidence type="ECO:0000313" key="2">
    <source>
        <dbReference type="EnsemblPlants" id="Zm00001eb112860_P001"/>
    </source>
</evidence>
<dbReference type="Gramene" id="Zm00001eb112860_T001">
    <property type="protein sequence ID" value="Zm00001eb112860_P001"/>
    <property type="gene ID" value="Zm00001eb112860"/>
</dbReference>
<keyword evidence="3" id="KW-1185">Reference proteome</keyword>
<dbReference type="SUPFAM" id="SSF81606">
    <property type="entry name" value="PP2C-like"/>
    <property type="match status" value="1"/>
</dbReference>
<reference evidence="3" key="1">
    <citation type="submission" date="2015-12" db="EMBL/GenBank/DDBJ databases">
        <title>Update maize B73 reference genome by single molecule sequencing technologies.</title>
        <authorList>
            <consortium name="Maize Genome Sequencing Project"/>
            <person name="Ware D."/>
        </authorList>
    </citation>
    <scope>NUCLEOTIDE SEQUENCE [LARGE SCALE GENOMIC DNA]</scope>
    <source>
        <strain evidence="3">cv. B73</strain>
    </source>
</reference>
<dbReference type="InterPro" id="IPR036457">
    <property type="entry name" value="PPM-type-like_dom_sf"/>
</dbReference>
<dbReference type="AlphaFoldDB" id="A0A804MUQ4"/>
<dbReference type="EC" id="3.1.3.16" evidence="1"/>
<evidence type="ECO:0000256" key="1">
    <source>
        <dbReference type="ARBA" id="ARBA00013081"/>
    </source>
</evidence>
<dbReference type="InParanoid" id="A0A804MUQ4"/>
<dbReference type="Proteomes" id="UP000007305">
    <property type="component" value="Chromosome 2"/>
</dbReference>
<proteinExistence type="predicted"/>
<dbReference type="EnsemblPlants" id="Zm00001eb112860_T001">
    <property type="protein sequence ID" value="Zm00001eb112860_P001"/>
    <property type="gene ID" value="Zm00001eb112860"/>
</dbReference>
<accession>A0A804MUQ4</accession>
<sequence>MFLTWKPRINTTSRRRSCWRRSSMTRRTLATASSTSERSPTWPHAPLWMTSFGGRRLDAIQSGCTTLSIVKQGDLMVVTNVDDSRVVLGTTSDDGAISTVQLIVHLKHNLPRKSLLTGHEFLCAGTMAVADVV</sequence>
<evidence type="ECO:0000313" key="3">
    <source>
        <dbReference type="Proteomes" id="UP000007305"/>
    </source>
</evidence>
<protein>
    <recommendedName>
        <fullName evidence="1">protein-serine/threonine phosphatase</fullName>
        <ecNumber evidence="1">3.1.3.16</ecNumber>
    </recommendedName>
</protein>
<organism evidence="2 3">
    <name type="scientific">Zea mays</name>
    <name type="common">Maize</name>
    <dbReference type="NCBI Taxonomy" id="4577"/>
    <lineage>
        <taxon>Eukaryota</taxon>
        <taxon>Viridiplantae</taxon>
        <taxon>Streptophyta</taxon>
        <taxon>Embryophyta</taxon>
        <taxon>Tracheophyta</taxon>
        <taxon>Spermatophyta</taxon>
        <taxon>Magnoliopsida</taxon>
        <taxon>Liliopsida</taxon>
        <taxon>Poales</taxon>
        <taxon>Poaceae</taxon>
        <taxon>PACMAD clade</taxon>
        <taxon>Panicoideae</taxon>
        <taxon>Andropogonodae</taxon>
        <taxon>Andropogoneae</taxon>
        <taxon>Tripsacinae</taxon>
        <taxon>Zea</taxon>
    </lineage>
</organism>
<reference evidence="2" key="3">
    <citation type="submission" date="2021-05" db="UniProtKB">
        <authorList>
            <consortium name="EnsemblPlants"/>
        </authorList>
    </citation>
    <scope>IDENTIFICATION</scope>
    <source>
        <strain evidence="2">cv. B73</strain>
    </source>
</reference>
<dbReference type="GO" id="GO:0004722">
    <property type="term" value="F:protein serine/threonine phosphatase activity"/>
    <property type="evidence" value="ECO:0007669"/>
    <property type="project" value="UniProtKB-EC"/>
</dbReference>
<name>A0A804MUQ4_MAIZE</name>